<gene>
    <name evidence="7" type="ORF">CFAM422_003750</name>
</gene>
<evidence type="ECO:0000313" key="8">
    <source>
        <dbReference type="Proteomes" id="UP000801864"/>
    </source>
</evidence>
<dbReference type="CDD" id="cd12148">
    <property type="entry name" value="fungal_TF_MHR"/>
    <property type="match status" value="1"/>
</dbReference>
<dbReference type="GO" id="GO:0003677">
    <property type="term" value="F:DNA binding"/>
    <property type="evidence" value="ECO:0007669"/>
    <property type="project" value="InterPro"/>
</dbReference>
<feature type="region of interest" description="Disordered" evidence="5">
    <location>
        <begin position="1"/>
        <end position="21"/>
    </location>
</feature>
<evidence type="ECO:0000256" key="1">
    <source>
        <dbReference type="ARBA" id="ARBA00022723"/>
    </source>
</evidence>
<dbReference type="InterPro" id="IPR036864">
    <property type="entry name" value="Zn2-C6_fun-type_DNA-bd_sf"/>
</dbReference>
<proteinExistence type="predicted"/>
<reference evidence="7 8" key="1">
    <citation type="submission" date="2018-06" db="EMBL/GenBank/DDBJ databases">
        <title>Genome analysis of cellulolytic fungus Trichoderma lentiforme CFAM-422.</title>
        <authorList>
            <person name="Steindorff A.S."/>
            <person name="Formighieri E.F."/>
            <person name="Midorikawa G.E.O."/>
            <person name="Tamietti M.S."/>
            <person name="Ramos E.Z."/>
            <person name="Silva A.S."/>
            <person name="Bon E.P.S."/>
            <person name="Mendes T.D."/>
            <person name="Damaso M.C.T."/>
            <person name="Favaro L.C.L."/>
        </authorList>
    </citation>
    <scope>NUCLEOTIDE SEQUENCE [LARGE SCALE GENOMIC DNA]</scope>
    <source>
        <strain evidence="7 8">CFAM-422</strain>
    </source>
</reference>
<evidence type="ECO:0000256" key="2">
    <source>
        <dbReference type="ARBA" id="ARBA00023015"/>
    </source>
</evidence>
<feature type="domain" description="Zn(2)-C6 fungal-type" evidence="6">
    <location>
        <begin position="30"/>
        <end position="61"/>
    </location>
</feature>
<dbReference type="AlphaFoldDB" id="A0A9P4XKA8"/>
<dbReference type="InterPro" id="IPR001138">
    <property type="entry name" value="Zn2Cys6_DnaBD"/>
</dbReference>
<keyword evidence="8" id="KW-1185">Reference proteome</keyword>
<dbReference type="EMBL" id="QLNT01000005">
    <property type="protein sequence ID" value="KAF3074030.1"/>
    <property type="molecule type" value="Genomic_DNA"/>
</dbReference>
<keyword evidence="2" id="KW-0805">Transcription regulation</keyword>
<dbReference type="CDD" id="cd00067">
    <property type="entry name" value="GAL4"/>
    <property type="match status" value="1"/>
</dbReference>
<dbReference type="GO" id="GO:0000981">
    <property type="term" value="F:DNA-binding transcription factor activity, RNA polymerase II-specific"/>
    <property type="evidence" value="ECO:0007669"/>
    <property type="project" value="InterPro"/>
</dbReference>
<protein>
    <submittedName>
        <fullName evidence="7">Transcription factor gsfR1</fullName>
    </submittedName>
</protein>
<dbReference type="InterPro" id="IPR007219">
    <property type="entry name" value="XnlR_reg_dom"/>
</dbReference>
<sequence length="732" mass="80600">MAGGCAQARSPLVSDELQSRRRKVRKGTQSCWECKRRKTRCTFVVPTDAVCNGCERRKTACIGQEFPNEAQPASFDSSRKIGIGVRKGLPPLLPRDGREMPGEPRLSATSPASSKFDELSAALFAAWPSKRDFDLILGVPIGISGLYLGAICRPYAGFSCQDAPSPPDMLQLPPPGSHPVLIARKLLMLGLFLQSIPASSARRLVDLGVAYGDIMSCVVEAVVKSVTGDDEFIGSIEHVECIMIESMYQHNMGNLRRSWIALRRAITIAQMMGLHRKSPSLKILELETRSRVNPEHMWLRLVHSDRYLSLMLGLPQASCENNFATPEALESCSPMEYMERIGSVAAGRILQRNSTNIHDHIMTQDIDELLQKSSSPMPAQWWLIPNVTSKDNDDVDVLREINRTMIQFTYYSLLIQLHLPFMLRFSADRKYDYNKIAAVNASRELLVRFASFRSFSHAVSYCRGIDFLAFIASTALCLAHINARYHRRARTDHGDNEGNAVFDFLAHQRLGDRGMMERALESMEYMVRINVDAIASKIASILRQLLAIEADAAIGGSYSTSSSPGGGEEELECHSKVSDGGNVLRIYIPYFGTIKIERRGIYKSATAVLGAPDSDPAVSFDPSLLIERRHEQQPQVATSSPAGYQVGGQSVNPDWQAVPSNFGSLMTPQQSASTTSNNNVLSFDSDSVGNTQLLVPGLTASVDDWALQGVDIAFFDSLLRGAAVPDLAESES</sequence>
<keyword evidence="3" id="KW-0804">Transcription</keyword>
<evidence type="ECO:0000256" key="3">
    <source>
        <dbReference type="ARBA" id="ARBA00023163"/>
    </source>
</evidence>
<accession>A0A9P4XKA8</accession>
<organism evidence="7 8">
    <name type="scientific">Trichoderma lentiforme</name>
    <dbReference type="NCBI Taxonomy" id="1567552"/>
    <lineage>
        <taxon>Eukaryota</taxon>
        <taxon>Fungi</taxon>
        <taxon>Dikarya</taxon>
        <taxon>Ascomycota</taxon>
        <taxon>Pezizomycotina</taxon>
        <taxon>Sordariomycetes</taxon>
        <taxon>Hypocreomycetidae</taxon>
        <taxon>Hypocreales</taxon>
        <taxon>Hypocreaceae</taxon>
        <taxon>Trichoderma</taxon>
    </lineage>
</organism>
<dbReference type="Proteomes" id="UP000801864">
    <property type="component" value="Unassembled WGS sequence"/>
</dbReference>
<evidence type="ECO:0000313" key="7">
    <source>
        <dbReference type="EMBL" id="KAF3074030.1"/>
    </source>
</evidence>
<keyword evidence="4" id="KW-0539">Nucleus</keyword>
<dbReference type="PANTHER" id="PTHR47840">
    <property type="entry name" value="ZN(II)2CYS6 TRANSCRIPTION FACTOR (EUROFUNG)-RELATED"/>
    <property type="match status" value="1"/>
</dbReference>
<evidence type="ECO:0000259" key="6">
    <source>
        <dbReference type="PROSITE" id="PS50048"/>
    </source>
</evidence>
<dbReference type="GO" id="GO:0008270">
    <property type="term" value="F:zinc ion binding"/>
    <property type="evidence" value="ECO:0007669"/>
    <property type="project" value="InterPro"/>
</dbReference>
<dbReference type="SMART" id="SM00066">
    <property type="entry name" value="GAL4"/>
    <property type="match status" value="1"/>
</dbReference>
<comment type="caution">
    <text evidence="7">The sequence shown here is derived from an EMBL/GenBank/DDBJ whole genome shotgun (WGS) entry which is preliminary data.</text>
</comment>
<dbReference type="PROSITE" id="PS50048">
    <property type="entry name" value="ZN2_CY6_FUNGAL_2"/>
    <property type="match status" value="1"/>
</dbReference>
<evidence type="ECO:0000256" key="5">
    <source>
        <dbReference type="SAM" id="MobiDB-lite"/>
    </source>
</evidence>
<dbReference type="GO" id="GO:0006351">
    <property type="term" value="P:DNA-templated transcription"/>
    <property type="evidence" value="ECO:0007669"/>
    <property type="project" value="InterPro"/>
</dbReference>
<keyword evidence="1" id="KW-0479">Metal-binding</keyword>
<dbReference type="SUPFAM" id="SSF57701">
    <property type="entry name" value="Zn2/Cys6 DNA-binding domain"/>
    <property type="match status" value="1"/>
</dbReference>
<dbReference type="SMART" id="SM00906">
    <property type="entry name" value="Fungal_trans"/>
    <property type="match status" value="1"/>
</dbReference>
<evidence type="ECO:0000256" key="4">
    <source>
        <dbReference type="ARBA" id="ARBA00023242"/>
    </source>
</evidence>
<dbReference type="PROSITE" id="PS00463">
    <property type="entry name" value="ZN2_CY6_FUNGAL_1"/>
    <property type="match status" value="1"/>
</dbReference>
<name>A0A9P4XKA8_9HYPO</name>
<feature type="region of interest" description="Disordered" evidence="5">
    <location>
        <begin position="90"/>
        <end position="111"/>
    </location>
</feature>
<dbReference type="PANTHER" id="PTHR47840:SF1">
    <property type="entry name" value="ZN(II)2CYS6 TRANSCRIPTION FACTOR (EUROFUNG)"/>
    <property type="match status" value="1"/>
</dbReference>